<dbReference type="OrthoDB" id="9772295at2"/>
<protein>
    <submittedName>
        <fullName evidence="2">Uncharacterized protein DUF1800</fullName>
    </submittedName>
</protein>
<dbReference type="AlphaFoldDB" id="A0A542E043"/>
<dbReference type="Proteomes" id="UP000317893">
    <property type="component" value="Unassembled WGS sequence"/>
</dbReference>
<feature type="region of interest" description="Disordered" evidence="1">
    <location>
        <begin position="118"/>
        <end position="151"/>
    </location>
</feature>
<name>A0A542E043_9MICO</name>
<evidence type="ECO:0000256" key="1">
    <source>
        <dbReference type="SAM" id="MobiDB-lite"/>
    </source>
</evidence>
<comment type="caution">
    <text evidence="2">The sequence shown here is derived from an EMBL/GenBank/DDBJ whole genome shotgun (WGS) entry which is preliminary data.</text>
</comment>
<dbReference type="InterPro" id="IPR014917">
    <property type="entry name" value="DUF1800"/>
</dbReference>
<feature type="compositionally biased region" description="Low complexity" evidence="1">
    <location>
        <begin position="7"/>
        <end position="16"/>
    </location>
</feature>
<dbReference type="RefSeq" id="WP_141848162.1">
    <property type="nucleotide sequence ID" value="NZ_VFMN01000001.1"/>
</dbReference>
<accession>A0A542E043</accession>
<dbReference type="EMBL" id="VFMN01000001">
    <property type="protein sequence ID" value="TQJ08676.1"/>
    <property type="molecule type" value="Genomic_DNA"/>
</dbReference>
<organism evidence="2 3">
    <name type="scientific">Lapillicoccus jejuensis</name>
    <dbReference type="NCBI Taxonomy" id="402171"/>
    <lineage>
        <taxon>Bacteria</taxon>
        <taxon>Bacillati</taxon>
        <taxon>Actinomycetota</taxon>
        <taxon>Actinomycetes</taxon>
        <taxon>Micrococcales</taxon>
        <taxon>Intrasporangiaceae</taxon>
        <taxon>Lapillicoccus</taxon>
    </lineage>
</organism>
<evidence type="ECO:0000313" key="3">
    <source>
        <dbReference type="Proteomes" id="UP000317893"/>
    </source>
</evidence>
<feature type="compositionally biased region" description="Low complexity" evidence="1">
    <location>
        <begin position="118"/>
        <end position="149"/>
    </location>
</feature>
<gene>
    <name evidence="2" type="ORF">FB458_1767</name>
</gene>
<feature type="region of interest" description="Disordered" evidence="1">
    <location>
        <begin position="48"/>
        <end position="68"/>
    </location>
</feature>
<dbReference type="Pfam" id="PF08811">
    <property type="entry name" value="DUF1800"/>
    <property type="match status" value="1"/>
</dbReference>
<reference evidence="2 3" key="1">
    <citation type="submission" date="2019-06" db="EMBL/GenBank/DDBJ databases">
        <title>Sequencing the genomes of 1000 actinobacteria strains.</title>
        <authorList>
            <person name="Klenk H.-P."/>
        </authorList>
    </citation>
    <scope>NUCLEOTIDE SEQUENCE [LARGE SCALE GENOMIC DNA]</scope>
    <source>
        <strain evidence="2 3">DSM 18607</strain>
    </source>
</reference>
<evidence type="ECO:0000313" key="2">
    <source>
        <dbReference type="EMBL" id="TQJ08676.1"/>
    </source>
</evidence>
<sequence length="635" mass="66495">MRPSSDARPLPRAATPAPRPAARRSAIGALVAAALDVAGRAPGVRMVPARPAGRGSTPPAVPTDPGARARAMTTPARSVAARSAEETAGAAATAARTAAVRGAATSRVAALRAAGSTTSAAATAAAAPGTRRTTAGGTRTPSLGRPTGTGRYGGVGAGFATVAGTTRPTAPKVFVDDAGLHLLRRATFGPRPSDLADLRALGIDEWLSRQLDPATIPDPEGDAAWALFPLAGASAATVHAQVAPFHWDAMFATGQATLARQVFSRRQLLEVVVDVMADHLHVACPSEGWDTVPSYVTDVIRPLAMGRYRDLLKAAMRHPAMLGYLNNDVSSKSLVNENLGRELLELHTVGRGAGYTEADVVASAKVLTGRSQSGGVFAWKPTMHWVGPLTVLGWSSPNASAADGLAVGDSYLDYLAGHPATARTIARKLAVRFVGDDPPAELLDRLAAAYLANDTSVRAVLQTLFRSAEFWASVGQKTRRPLEDVVGTARVLDLKPGTDTAGVLQVLYWMVRSNGHAPLGWGPPNGYPDVAAAWGNAGSFVQRMTIHRGLVNGWWKGVTTTPVLQLVPVTPGMTAGQWVDALSVRLLGQRMTTAHRDAVLGFAPQVTAASPMVNASWYAWGLVPLLLDSPYFQLR</sequence>
<feature type="region of interest" description="Disordered" evidence="1">
    <location>
        <begin position="1"/>
        <end position="23"/>
    </location>
</feature>
<proteinExistence type="predicted"/>
<keyword evidence="3" id="KW-1185">Reference proteome</keyword>